<feature type="chain" id="PRO_5021969031" evidence="2">
    <location>
        <begin position="22"/>
        <end position="961"/>
    </location>
</feature>
<dbReference type="EMBL" id="FXTH01000003">
    <property type="protein sequence ID" value="SMO45704.1"/>
    <property type="molecule type" value="Genomic_DNA"/>
</dbReference>
<dbReference type="Gene3D" id="2.120.10.30">
    <property type="entry name" value="TolB, C-terminal domain"/>
    <property type="match status" value="1"/>
</dbReference>
<reference evidence="3 4" key="1">
    <citation type="submission" date="2017-05" db="EMBL/GenBank/DDBJ databases">
        <authorList>
            <person name="Varghese N."/>
            <person name="Submissions S."/>
        </authorList>
    </citation>
    <scope>NUCLEOTIDE SEQUENCE [LARGE SCALE GENOMIC DNA]</scope>
    <source>
        <strain evidence="3 4">DSM 21194</strain>
    </source>
</reference>
<evidence type="ECO:0000256" key="2">
    <source>
        <dbReference type="SAM" id="SignalP"/>
    </source>
</evidence>
<dbReference type="AlphaFoldDB" id="A0A521BF43"/>
<evidence type="ECO:0000313" key="3">
    <source>
        <dbReference type="EMBL" id="SMO45704.1"/>
    </source>
</evidence>
<dbReference type="PANTHER" id="PTHR36842:SF1">
    <property type="entry name" value="PROTEIN TOLB"/>
    <property type="match status" value="1"/>
</dbReference>
<dbReference type="Pfam" id="PF07676">
    <property type="entry name" value="PD40"/>
    <property type="match status" value="1"/>
</dbReference>
<dbReference type="OrthoDB" id="1521833at2"/>
<keyword evidence="4" id="KW-1185">Reference proteome</keyword>
<dbReference type="RefSeq" id="WP_142713304.1">
    <property type="nucleotide sequence ID" value="NZ_FXTH01000003.1"/>
</dbReference>
<proteinExistence type="inferred from homology"/>
<organism evidence="3 4">
    <name type="scientific">Fodinibius sediminis</name>
    <dbReference type="NCBI Taxonomy" id="1214077"/>
    <lineage>
        <taxon>Bacteria</taxon>
        <taxon>Pseudomonadati</taxon>
        <taxon>Balneolota</taxon>
        <taxon>Balneolia</taxon>
        <taxon>Balneolales</taxon>
        <taxon>Balneolaceae</taxon>
        <taxon>Fodinibius</taxon>
    </lineage>
</organism>
<dbReference type="SUPFAM" id="SSF69304">
    <property type="entry name" value="Tricorn protease N-terminal domain"/>
    <property type="match status" value="1"/>
</dbReference>
<dbReference type="PANTHER" id="PTHR36842">
    <property type="entry name" value="PROTEIN TOLB HOMOLOG"/>
    <property type="match status" value="1"/>
</dbReference>
<accession>A0A521BF43</accession>
<sequence>MCQKLFSFFFFALVLHPTASAQLYPTQHRPPDQDWQQLKTPHFNLLYSRDNDTTALRLARILEDHYPRVQQLVGGELRNFPVILNSYNDRSNGFVTPLHFRSEIELPPLKGKSLNPQTGNWLTNVGPHELVHALQYNNLGQNNIPRLISLLSPDLARSFHGAIPAGITEGIAVQYETEQVAPGGGRGNFPMFTSQFDAVFNSDRRWSMGQMVQISSNTRPFNRHYIGGYMFSSWLQREFGDTATRNALSFYMNYPFLGYGLALRHVTGYWPGQLYSRFEKAYDRFQDSTSAAGPPPLNVPFQGPEIRRPLWLSDSTLVFHGSFYNARPGFYRYDLASGSMKRFLTTNSIQDYRYDLSPDRSKMVFSYYRADPLYNRTYKAVLASYNFSENRLLTLTDDARVYAPQYAGKQLLALQSRPASSALVSIPGDSPAENHNPAELLSLGEDEITAVSVAPDENRLVVVANKKGQQALWITDISRAGVTLPKHPDIAFEDGSVFDPYWHPSGQKLLFSSDFSGTHQLYEYDLPSETVSQFTQSAFNAFEGSYSPNGSRVAYIRQVGNKRLPVIARRTDGTGRILPDSLWQPVTKQSNTMREYMVSDSIRKASKSWEPEAYTSDISWLKPRAVLPFGEEVSNSGHYQFGLSLHSNDVLQSQAYDIEMSYLEERLWYDLSYENKQFYPGFRLQFYSEPSYINFQRDQFTTTLLRQNRSLDLSIPLDIQLRDNIFSTSLFIEPKIRYSQLRFYGLSRDHRSSDFSNITAANLYSQLNLRLQQNIRDIQPNSGIVLYSELEHYWNSYDLSIPLQQNNIRLQFQQPTALKAGLLTYLSPLRRWNQSMRLAIEGLSQSGLVFNNQSLVSDAFSEPVLVNADNLLSISSRYTIPLIHADEGGFLLPLYLAKIYLVAFSNTVADPSASDWYEQSRSVFGLGLRTTFRVSNLSFDLGIGYGYEPTRNQHQVFMGNF</sequence>
<keyword evidence="2" id="KW-0732">Signal</keyword>
<protein>
    <submittedName>
        <fullName evidence="3">WD40-like Beta Propeller Repeat</fullName>
    </submittedName>
</protein>
<dbReference type="InterPro" id="IPR011659">
    <property type="entry name" value="WD40"/>
</dbReference>
<evidence type="ECO:0000313" key="4">
    <source>
        <dbReference type="Proteomes" id="UP000317593"/>
    </source>
</evidence>
<evidence type="ECO:0000256" key="1">
    <source>
        <dbReference type="ARBA" id="ARBA00009820"/>
    </source>
</evidence>
<gene>
    <name evidence="3" type="ORF">SAMN06265218_10369</name>
</gene>
<dbReference type="Proteomes" id="UP000317593">
    <property type="component" value="Unassembled WGS sequence"/>
</dbReference>
<comment type="similarity">
    <text evidence="1">Belongs to the TolB family.</text>
</comment>
<name>A0A521BF43_9BACT</name>
<dbReference type="InterPro" id="IPR011042">
    <property type="entry name" value="6-blade_b-propeller_TolB-like"/>
</dbReference>
<feature type="signal peptide" evidence="2">
    <location>
        <begin position="1"/>
        <end position="21"/>
    </location>
</feature>